<dbReference type="PANTHER" id="PTHR11319">
    <property type="entry name" value="G PROTEIN-COUPLED RECEPTOR-RELATED"/>
    <property type="match status" value="1"/>
</dbReference>
<evidence type="ECO:0000313" key="2">
    <source>
        <dbReference type="Proteomes" id="UP000008983"/>
    </source>
</evidence>
<dbReference type="Proteomes" id="UP000008983">
    <property type="component" value="Unassembled WGS sequence"/>
</dbReference>
<reference evidence="1 2" key="1">
    <citation type="submission" date="2011-07" db="EMBL/GenBank/DDBJ databases">
        <authorList>
            <person name="Coyne R."/>
            <person name="Brami D."/>
            <person name="Johnson J."/>
            <person name="Hostetler J."/>
            <person name="Hannick L."/>
            <person name="Clark T."/>
            <person name="Cassidy-Hanley D."/>
            <person name="Inman J."/>
        </authorList>
    </citation>
    <scope>NUCLEOTIDE SEQUENCE [LARGE SCALE GENOMIC DNA]</scope>
    <source>
        <strain evidence="1 2">G5</strain>
    </source>
</reference>
<dbReference type="GeneID" id="14903561"/>
<dbReference type="OrthoDB" id="77931at2759"/>
<protein>
    <submittedName>
        <fullName evidence="1">Uncharacterized protein</fullName>
    </submittedName>
</protein>
<organism evidence="1 2">
    <name type="scientific">Ichthyophthirius multifiliis</name>
    <name type="common">White spot disease agent</name>
    <name type="synonym">Ich</name>
    <dbReference type="NCBI Taxonomy" id="5932"/>
    <lineage>
        <taxon>Eukaryota</taxon>
        <taxon>Sar</taxon>
        <taxon>Alveolata</taxon>
        <taxon>Ciliophora</taxon>
        <taxon>Intramacronucleata</taxon>
        <taxon>Oligohymenophorea</taxon>
        <taxon>Hymenostomatida</taxon>
        <taxon>Ophryoglenina</taxon>
        <taxon>Ichthyophthirius</taxon>
    </lineage>
</organism>
<evidence type="ECO:0000313" key="1">
    <source>
        <dbReference type="EMBL" id="EGR27505.1"/>
    </source>
</evidence>
<dbReference type="PANTHER" id="PTHR11319:SF35">
    <property type="entry name" value="OUTER MEMBRANE PROTEIN PMPC-RELATED"/>
    <property type="match status" value="1"/>
</dbReference>
<name>G0R4W2_ICHMU</name>
<dbReference type="EMBL" id="GL984356">
    <property type="protein sequence ID" value="EGR27505.1"/>
    <property type="molecule type" value="Genomic_DNA"/>
</dbReference>
<keyword evidence="2" id="KW-1185">Reference proteome</keyword>
<sequence length="144" mass="16490">MYFRKCIQGEIYQNITQTKQICYQCLSGSYSLIEPLNNVKQECKQCPFDKARECANNTIVLKDGYWRLGNDYDLIDYCENKPENCLPQEPNQCLLGHIGPLCEQCDVLGEKWDISYSSTGDYDCAPSGIKYVTADITFLMKPNI</sequence>
<dbReference type="RefSeq" id="XP_004024415.1">
    <property type="nucleotide sequence ID" value="XM_004024366.1"/>
</dbReference>
<dbReference type="InParanoid" id="G0R4W2"/>
<accession>G0R4W2</accession>
<dbReference type="AlphaFoldDB" id="G0R4W2"/>
<proteinExistence type="predicted"/>
<gene>
    <name evidence="1" type="ORF">IMG5_195090</name>
</gene>